<evidence type="ECO:0000256" key="3">
    <source>
        <dbReference type="ARBA" id="ARBA00022786"/>
    </source>
</evidence>
<feature type="compositionally biased region" description="Low complexity" evidence="5">
    <location>
        <begin position="1385"/>
        <end position="1408"/>
    </location>
</feature>
<dbReference type="PROSITE" id="PS50294">
    <property type="entry name" value="WD_REPEATS_REGION"/>
    <property type="match status" value="14"/>
</dbReference>
<feature type="region of interest" description="Disordered" evidence="5">
    <location>
        <begin position="1377"/>
        <end position="1441"/>
    </location>
</feature>
<evidence type="ECO:0000259" key="6">
    <source>
        <dbReference type="Pfam" id="PF20703"/>
    </source>
</evidence>
<name>A0ABY5Q951_9ACTN</name>
<evidence type="ECO:0000256" key="5">
    <source>
        <dbReference type="SAM" id="MobiDB-lite"/>
    </source>
</evidence>
<dbReference type="PROSITE" id="PS00678">
    <property type="entry name" value="WD_REPEATS_1"/>
    <property type="match status" value="14"/>
</dbReference>
<dbReference type="InterPro" id="IPR049052">
    <property type="entry name" value="nSTAND1"/>
</dbReference>
<dbReference type="Gene3D" id="3.40.50.300">
    <property type="entry name" value="P-loop containing nucleotide triphosphate hydrolases"/>
    <property type="match status" value="1"/>
</dbReference>
<dbReference type="InterPro" id="IPR036322">
    <property type="entry name" value="WD40_repeat_dom_sf"/>
</dbReference>
<feature type="repeat" description="WD" evidence="4">
    <location>
        <begin position="977"/>
        <end position="1018"/>
    </location>
</feature>
<feature type="repeat" description="WD" evidence="4">
    <location>
        <begin position="767"/>
        <end position="808"/>
    </location>
</feature>
<keyword evidence="3" id="KW-0833">Ubl conjugation pathway</keyword>
<feature type="repeat" description="WD" evidence="4">
    <location>
        <begin position="1229"/>
        <end position="1270"/>
    </location>
</feature>
<feature type="repeat" description="WD" evidence="4">
    <location>
        <begin position="893"/>
        <end position="934"/>
    </location>
</feature>
<dbReference type="InterPro" id="IPR009003">
    <property type="entry name" value="Peptidase_S1_PA"/>
</dbReference>
<dbReference type="InterPro" id="IPR001680">
    <property type="entry name" value="WD40_rpt"/>
</dbReference>
<feature type="repeat" description="WD" evidence="4">
    <location>
        <begin position="851"/>
        <end position="892"/>
    </location>
</feature>
<gene>
    <name evidence="7" type="ORF">NRK68_36655</name>
</gene>
<feature type="repeat" description="WD" evidence="4">
    <location>
        <begin position="809"/>
        <end position="850"/>
    </location>
</feature>
<feature type="repeat" description="WD" evidence="4">
    <location>
        <begin position="1145"/>
        <end position="1186"/>
    </location>
</feature>
<accession>A0ABY5Q951</accession>
<sequence>MEAEADRTSSLPLAVAQILGPDGEVAGAGFLVAADLLVTCAHVVRAAGGGPGDSVTLVFPHTAGATRSEGRVMAEAWREPGENDVALLQLPAVPPGTAPLALGSAAGSQGHQVRSFGFPAQAPREGHFGFGVSGGLLPATARRGAHLQLTGANDLTTGFSGGPVLDEVTGLVIGMLTEITAPDEHERGQGIAYVTPTQVLRETWPELAEREVCPYRGLEPFTAEYAQWFEGRQDAVEQVLAHLGRQHGLTLLLGPSGSGKSSLIQAGVLRALADGALAGSDHWLPVLVRPRQDLPAELERAGLAGAATDGIAAAVSRRLAAEPGRQRVVLVIDQFEELLTQSATRLGVADQITAAVTSNTELHVILIMRDDFYPRLAASAPGLLEAAMPGLLNVPGTLSRQDLHDIITLPAQDVGLHFQAGLPEQIISDVLATTPDGASARQAPVTVLPLVELTLSQLWQRRADGYLTHDAYQRIGAVAGSLTTWCDTALGQLSPEQRPIAQRVLTSLVRPADRARNVPAIRAQIPLDELRDLASDPDDTSDGVGAADGRGMVDAVIATLTQHRIMTTQTLRAPEYPDAHRDAHDAPPGRPVAELIHDALIRDWGALRDWVGQDHRFQQWLDRTRERRSRYAEGNDPGDLLSGTALAEGMEWSNQRRLPADIAVYLTASRQRQQAGIRRSRRLNTILASLLVVAVLAGGFAFLQRRTALAQQRQALSRQLAAESGTLIHTNPELASLLAVQAYHTDDTPESAAALHTVAALPLHRRLSKHTSTVASVAFSPDGRTLATASADKTARLWDLAAGRTRAVLRGHTDEVWAVAYSPDGRTLLTGSTDGTARLWDTATGATRTILRGHTGPVWAVAFSPDGRTLATASDDKTARLWDVTAGTERTVLRGHTDELWGVAFSPDGRTLATASDDKTARLWDVTAGTERTVLRGHTDEVNAVAFGPDGRTLVTGSTDRTARLWDVESGAPRTTLSGHTAPVYAVAFSPDGRTVATGSVDKTARLWDVAAGITRSTLSGHTDEVDSLAFSPDGRTLATSGTDKTVRLWEVAASRTRRTLSGHTDEVNAVAFSPDGRTLATAADDKTVRLWDVTTGRERIVLRGHTAPVWSIAFSPDGRTLATSSDDKTARLWDVTTGRERIVLRGHTGEMNGVAFSPDGRTVATSSDDKTARLWDVTTGRERTVLRGHDDNVYAVAFSPDGRTVATSSPDKTARLWDVTTGRERTVLRGHTAPVWSVAFSPDGRTLATGSDDSTARLWDVREGRTRSTLTGHTDEINAVAFSPDGRTVATGSDDYTARLWDVGEGATRITLTGHTDEVWSVAFSPDGRTLATGSDDKTARLWNVVLPEPTAEIERICRAVDRDLTPEELAAYLPDRPARSACPQAGPLPTPGGAAPESPTTAGGSAADRRRGGEARTGRSERVGPVRVGSSPGRYGVRG</sequence>
<dbReference type="PANTHER" id="PTHR15622">
    <property type="entry name" value="WD40 REPEAT PROTEIN"/>
    <property type="match status" value="1"/>
</dbReference>
<feature type="domain" description="Novel STAND NTPase 1" evidence="6">
    <location>
        <begin position="214"/>
        <end position="635"/>
    </location>
</feature>
<dbReference type="InterPro" id="IPR027417">
    <property type="entry name" value="P-loop_NTPase"/>
</dbReference>
<reference evidence="7" key="1">
    <citation type="submission" date="2022-08" db="EMBL/GenBank/DDBJ databases">
        <authorList>
            <person name="Tian L."/>
        </authorList>
    </citation>
    <scope>NUCLEOTIDE SEQUENCE</scope>
    <source>
        <strain evidence="7">CM253</strain>
        <plasmid evidence="7">pshk1</plasmid>
    </source>
</reference>
<organism evidence="7 8">
    <name type="scientific">Streptomyces yangpuensis</name>
    <dbReference type="NCBI Taxonomy" id="1648182"/>
    <lineage>
        <taxon>Bacteria</taxon>
        <taxon>Bacillati</taxon>
        <taxon>Actinomycetota</taxon>
        <taxon>Actinomycetes</taxon>
        <taxon>Kitasatosporales</taxon>
        <taxon>Streptomycetaceae</taxon>
        <taxon>Streptomyces</taxon>
    </lineage>
</organism>
<feature type="repeat" description="WD" evidence="4">
    <location>
        <begin position="1187"/>
        <end position="1228"/>
    </location>
</feature>
<protein>
    <submittedName>
        <fullName evidence="7">Trypsin-like peptidase domain-containing protein</fullName>
    </submittedName>
</protein>
<dbReference type="InterPro" id="IPR020472">
    <property type="entry name" value="WD40_PAC1"/>
</dbReference>
<dbReference type="InterPro" id="IPR011047">
    <property type="entry name" value="Quinoprotein_ADH-like_sf"/>
</dbReference>
<dbReference type="Pfam" id="PF25173">
    <property type="entry name" value="Beta-prop_WDR3_1st"/>
    <property type="match status" value="1"/>
</dbReference>
<dbReference type="Pfam" id="PF00400">
    <property type="entry name" value="WD40"/>
    <property type="match status" value="9"/>
</dbReference>
<geneLocation type="plasmid" evidence="7 8">
    <name>pshk1</name>
</geneLocation>
<dbReference type="SMART" id="SM00320">
    <property type="entry name" value="WD40"/>
    <property type="match status" value="14"/>
</dbReference>
<dbReference type="Proteomes" id="UP001057738">
    <property type="component" value="Plasmid pshk1"/>
</dbReference>
<dbReference type="SUPFAM" id="SSF50998">
    <property type="entry name" value="Quinoprotein alcohol dehydrogenase-like"/>
    <property type="match status" value="1"/>
</dbReference>
<dbReference type="PROSITE" id="PS50082">
    <property type="entry name" value="WD_REPEATS_2"/>
    <property type="match status" value="14"/>
</dbReference>
<feature type="repeat" description="WD" evidence="4">
    <location>
        <begin position="1313"/>
        <end position="1346"/>
    </location>
</feature>
<dbReference type="Pfam" id="PF20703">
    <property type="entry name" value="nSTAND1"/>
    <property type="match status" value="1"/>
</dbReference>
<feature type="repeat" description="WD" evidence="4">
    <location>
        <begin position="935"/>
        <end position="976"/>
    </location>
</feature>
<proteinExistence type="predicted"/>
<keyword evidence="8" id="KW-1185">Reference proteome</keyword>
<dbReference type="CDD" id="cd00200">
    <property type="entry name" value="WD40"/>
    <property type="match status" value="2"/>
</dbReference>
<dbReference type="PANTHER" id="PTHR15622:SF2">
    <property type="entry name" value="U4_U6 SMALL NUCLEAR RIBONUCLEOPROTEIN PRP4"/>
    <property type="match status" value="1"/>
</dbReference>
<keyword evidence="1 4" id="KW-0853">WD repeat</keyword>
<dbReference type="SUPFAM" id="SSF52540">
    <property type="entry name" value="P-loop containing nucleoside triphosphate hydrolases"/>
    <property type="match status" value="1"/>
</dbReference>
<dbReference type="InterPro" id="IPR015943">
    <property type="entry name" value="WD40/YVTN_repeat-like_dom_sf"/>
</dbReference>
<evidence type="ECO:0000256" key="4">
    <source>
        <dbReference type="PROSITE-ProRule" id="PRU00221"/>
    </source>
</evidence>
<dbReference type="InterPro" id="IPR051983">
    <property type="entry name" value="WSB_SOCS-box_domain"/>
</dbReference>
<dbReference type="InterPro" id="IPR019775">
    <property type="entry name" value="WD40_repeat_CS"/>
</dbReference>
<dbReference type="SUPFAM" id="SSF50494">
    <property type="entry name" value="Trypsin-like serine proteases"/>
    <property type="match status" value="1"/>
</dbReference>
<feature type="repeat" description="WD" evidence="4">
    <location>
        <begin position="1271"/>
        <end position="1312"/>
    </location>
</feature>
<keyword evidence="7" id="KW-0614">Plasmid</keyword>
<dbReference type="EMBL" id="CP102517">
    <property type="protein sequence ID" value="UUY52789.1"/>
    <property type="molecule type" value="Genomic_DNA"/>
</dbReference>
<feature type="compositionally biased region" description="Basic and acidic residues" evidence="5">
    <location>
        <begin position="1409"/>
        <end position="1426"/>
    </location>
</feature>
<dbReference type="Gene3D" id="2.130.10.10">
    <property type="entry name" value="YVTN repeat-like/Quinoprotein amine dehydrogenase"/>
    <property type="match status" value="7"/>
</dbReference>
<keyword evidence="2" id="KW-0677">Repeat</keyword>
<dbReference type="Pfam" id="PF13365">
    <property type="entry name" value="Trypsin_2"/>
    <property type="match status" value="1"/>
</dbReference>
<dbReference type="GeneID" id="95579069"/>
<evidence type="ECO:0000313" key="7">
    <source>
        <dbReference type="EMBL" id="UUY52789.1"/>
    </source>
</evidence>
<evidence type="ECO:0000313" key="8">
    <source>
        <dbReference type="Proteomes" id="UP001057738"/>
    </source>
</evidence>
<feature type="repeat" description="WD" evidence="4">
    <location>
        <begin position="1019"/>
        <end position="1060"/>
    </location>
</feature>
<dbReference type="PRINTS" id="PR00320">
    <property type="entry name" value="GPROTEINBRPT"/>
</dbReference>
<dbReference type="Gene3D" id="2.40.10.10">
    <property type="entry name" value="Trypsin-like serine proteases"/>
    <property type="match status" value="2"/>
</dbReference>
<dbReference type="RefSeq" id="WP_257858486.1">
    <property type="nucleotide sequence ID" value="NZ_CP102517.1"/>
</dbReference>
<feature type="repeat" description="WD" evidence="4">
    <location>
        <begin position="1103"/>
        <end position="1144"/>
    </location>
</feature>
<evidence type="ECO:0000256" key="1">
    <source>
        <dbReference type="ARBA" id="ARBA00022574"/>
    </source>
</evidence>
<evidence type="ECO:0000256" key="2">
    <source>
        <dbReference type="ARBA" id="ARBA00022737"/>
    </source>
</evidence>
<feature type="repeat" description="WD" evidence="4">
    <location>
        <begin position="1061"/>
        <end position="1102"/>
    </location>
</feature>
<dbReference type="InterPro" id="IPR043504">
    <property type="entry name" value="Peptidase_S1_PA_chymotrypsin"/>
</dbReference>
<dbReference type="SUPFAM" id="SSF50978">
    <property type="entry name" value="WD40 repeat-like"/>
    <property type="match status" value="1"/>
</dbReference>